<accession>A0A074ZE95</accession>
<proteinExistence type="predicted"/>
<protein>
    <submittedName>
        <fullName evidence="1">Uncharacterized protein</fullName>
    </submittedName>
</protein>
<name>A0A074ZE95_OPIVI</name>
<keyword evidence="2" id="KW-1185">Reference proteome</keyword>
<dbReference type="CTD" id="20322452"/>
<dbReference type="RefSeq" id="XP_009172285.1">
    <property type="nucleotide sequence ID" value="XM_009174021.1"/>
</dbReference>
<gene>
    <name evidence="1" type="ORF">T265_08273</name>
</gene>
<reference evidence="1 2" key="1">
    <citation type="submission" date="2013-11" db="EMBL/GenBank/DDBJ databases">
        <title>Opisthorchis viverrini - life in the bile duct.</title>
        <authorList>
            <person name="Young N.D."/>
            <person name="Nagarajan N."/>
            <person name="Lin S.J."/>
            <person name="Korhonen P.K."/>
            <person name="Jex A.R."/>
            <person name="Hall R.S."/>
            <person name="Safavi-Hemami H."/>
            <person name="Kaewkong W."/>
            <person name="Bertrand D."/>
            <person name="Gao S."/>
            <person name="Seet Q."/>
            <person name="Wongkham S."/>
            <person name="Teh B.T."/>
            <person name="Wongkham C."/>
            <person name="Intapan P.M."/>
            <person name="Maleewong W."/>
            <person name="Yang X."/>
            <person name="Hu M."/>
            <person name="Wang Z."/>
            <person name="Hofmann A."/>
            <person name="Sternberg P.W."/>
            <person name="Tan P."/>
            <person name="Wang J."/>
            <person name="Gasser R.B."/>
        </authorList>
    </citation>
    <scope>NUCLEOTIDE SEQUENCE [LARGE SCALE GENOMIC DNA]</scope>
</reference>
<dbReference type="AlphaFoldDB" id="A0A074ZE95"/>
<evidence type="ECO:0000313" key="2">
    <source>
        <dbReference type="Proteomes" id="UP000054324"/>
    </source>
</evidence>
<dbReference type="KEGG" id="ovi:T265_08273"/>
<organism evidence="1 2">
    <name type="scientific">Opisthorchis viverrini</name>
    <name type="common">Southeast Asian liver fluke</name>
    <dbReference type="NCBI Taxonomy" id="6198"/>
    <lineage>
        <taxon>Eukaryota</taxon>
        <taxon>Metazoa</taxon>
        <taxon>Spiralia</taxon>
        <taxon>Lophotrochozoa</taxon>
        <taxon>Platyhelminthes</taxon>
        <taxon>Trematoda</taxon>
        <taxon>Digenea</taxon>
        <taxon>Opisthorchiida</taxon>
        <taxon>Opisthorchiata</taxon>
        <taxon>Opisthorchiidae</taxon>
        <taxon>Opisthorchis</taxon>
    </lineage>
</organism>
<evidence type="ECO:0000313" key="1">
    <source>
        <dbReference type="EMBL" id="KER23977.1"/>
    </source>
</evidence>
<sequence>MMFAVVPSNNPTTPIACRRQYAMYRGLVDNLLQPLVEIVPYCFGYLEGAAKYWDPDNEYVIGTAKYDNRNILNASAIN</sequence>
<dbReference type="GeneID" id="20322452"/>
<dbReference type="EMBL" id="KL596828">
    <property type="protein sequence ID" value="KER23977.1"/>
    <property type="molecule type" value="Genomic_DNA"/>
</dbReference>
<dbReference type="Proteomes" id="UP000054324">
    <property type="component" value="Unassembled WGS sequence"/>
</dbReference>